<dbReference type="GO" id="GO:0016705">
    <property type="term" value="F:oxidoreductase activity, acting on paired donors, with incorporation or reduction of molecular oxygen"/>
    <property type="evidence" value="ECO:0007669"/>
    <property type="project" value="InterPro"/>
</dbReference>
<dbReference type="OrthoDB" id="1470350at2759"/>
<dbReference type="Proteomes" id="UP000272025">
    <property type="component" value="Unassembled WGS sequence"/>
</dbReference>
<dbReference type="InterPro" id="IPR050121">
    <property type="entry name" value="Cytochrome_P450_monoxygenase"/>
</dbReference>
<sequence>MESPTPHTSTDSISNSIISPTTRTGLVLLLVALYALYRALLPKTLPGIPYNESAAQSILGDLPSMLRTIKSGSVMEWFVAEARKHNAPLCQVLQPFGGKPFLLLSDSREAQDLLLRQAKAWDRSDWSIAILGGLLPYHHINLKTDAAWKSHRRLLQDLMTPGFLHGVAAPNIYGSAMRLVELWRVRARAADGRPFEAVTDVYYAALDAVFEFSFADSFPHRALVPQLHLARGMEDGEVRRLREEADRRGRRQSHGTTSSTAVQDAVVEFPVAPLHESVRGTMRASEIIGDIGQAPEPTLAWWWKSLLPEERRHRRARNAFLEEEVRKAVERHREAQGQARGSQEAEKDRNDNWFKGAVDLMIDRETKFAEKEGRDPVYWSPVMRDEVLGFVIAGHDTSSTTLLWGLKFLTDHPGVRSTLRDALRTSHAAAARDRRAPSAEEIARTNKVAYLDAVVEEILRCGCTVPLLERQATTDTTLLGHFIPRGTTILVPIWGPSMSEPACDVDEALRSPTSQAAGAKGRGGPKTWDEEGMDQFRPERWLATDGETGDTVFDSAAGPMLTFGLGMRGCFGRRLAYLELKIMITLIVWHFELLPCAEQLSGYAAYDELTRKPRQCFVRLKETEMWYE</sequence>
<evidence type="ECO:0000256" key="2">
    <source>
        <dbReference type="ARBA" id="ARBA00010617"/>
    </source>
</evidence>
<evidence type="ECO:0000256" key="3">
    <source>
        <dbReference type="ARBA" id="ARBA00022617"/>
    </source>
</evidence>
<keyword evidence="3 6" id="KW-0349">Heme</keyword>
<evidence type="ECO:0000313" key="10">
    <source>
        <dbReference type="Proteomes" id="UP000272025"/>
    </source>
</evidence>
<keyword evidence="10" id="KW-1185">Reference proteome</keyword>
<dbReference type="Gene3D" id="1.10.630.10">
    <property type="entry name" value="Cytochrome P450"/>
    <property type="match status" value="1"/>
</dbReference>
<dbReference type="InterPro" id="IPR002401">
    <property type="entry name" value="Cyt_P450_E_grp-I"/>
</dbReference>
<evidence type="ECO:0000256" key="7">
    <source>
        <dbReference type="RuleBase" id="RU000461"/>
    </source>
</evidence>
<dbReference type="InterPro" id="IPR036396">
    <property type="entry name" value="Cyt_P450_sf"/>
</dbReference>
<dbReference type="GO" id="GO:0005506">
    <property type="term" value="F:iron ion binding"/>
    <property type="evidence" value="ECO:0007669"/>
    <property type="project" value="InterPro"/>
</dbReference>
<dbReference type="RefSeq" id="XP_028463370.1">
    <property type="nucleotide sequence ID" value="XM_028610806.1"/>
</dbReference>
<dbReference type="PRINTS" id="PR00385">
    <property type="entry name" value="P450"/>
</dbReference>
<dbReference type="PROSITE" id="PS00086">
    <property type="entry name" value="CYTOCHROME_P450"/>
    <property type="match status" value="1"/>
</dbReference>
<evidence type="ECO:0000256" key="6">
    <source>
        <dbReference type="PIRSR" id="PIRSR602401-1"/>
    </source>
</evidence>
<dbReference type="PANTHER" id="PTHR24305">
    <property type="entry name" value="CYTOCHROME P450"/>
    <property type="match status" value="1"/>
</dbReference>
<organism evidence="9 10">
    <name type="scientific">Sodiomyces alkalinus (strain CBS 110278 / VKM F-3762 / F11)</name>
    <name type="common">Alkaliphilic filamentous fungus</name>
    <dbReference type="NCBI Taxonomy" id="1314773"/>
    <lineage>
        <taxon>Eukaryota</taxon>
        <taxon>Fungi</taxon>
        <taxon>Dikarya</taxon>
        <taxon>Ascomycota</taxon>
        <taxon>Pezizomycotina</taxon>
        <taxon>Sordariomycetes</taxon>
        <taxon>Hypocreomycetidae</taxon>
        <taxon>Glomerellales</taxon>
        <taxon>Plectosphaerellaceae</taxon>
        <taxon>Sodiomyces</taxon>
    </lineage>
</organism>
<keyword evidence="4 6" id="KW-0479">Metal-binding</keyword>
<feature type="region of interest" description="Disordered" evidence="8">
    <location>
        <begin position="241"/>
        <end position="261"/>
    </location>
</feature>
<dbReference type="GO" id="GO:0004497">
    <property type="term" value="F:monooxygenase activity"/>
    <property type="evidence" value="ECO:0007669"/>
    <property type="project" value="UniProtKB-KW"/>
</dbReference>
<evidence type="ECO:0000256" key="5">
    <source>
        <dbReference type="ARBA" id="ARBA00023004"/>
    </source>
</evidence>
<dbReference type="GO" id="GO:0020037">
    <property type="term" value="F:heme binding"/>
    <property type="evidence" value="ECO:0007669"/>
    <property type="project" value="InterPro"/>
</dbReference>
<feature type="binding site" description="axial binding residue" evidence="6">
    <location>
        <position position="570"/>
    </location>
    <ligand>
        <name>heme</name>
        <dbReference type="ChEBI" id="CHEBI:30413"/>
    </ligand>
    <ligandPart>
        <name>Fe</name>
        <dbReference type="ChEBI" id="CHEBI:18248"/>
    </ligandPart>
</feature>
<evidence type="ECO:0000256" key="4">
    <source>
        <dbReference type="ARBA" id="ARBA00022723"/>
    </source>
</evidence>
<dbReference type="InterPro" id="IPR001128">
    <property type="entry name" value="Cyt_P450"/>
</dbReference>
<name>A0A3N2PMC6_SODAK</name>
<proteinExistence type="inferred from homology"/>
<evidence type="ECO:0000256" key="1">
    <source>
        <dbReference type="ARBA" id="ARBA00001971"/>
    </source>
</evidence>
<dbReference type="PRINTS" id="PR00463">
    <property type="entry name" value="EP450I"/>
</dbReference>
<dbReference type="PANTHER" id="PTHR24305:SF232">
    <property type="entry name" value="P450, PUTATIVE (EUROFUNG)-RELATED"/>
    <property type="match status" value="1"/>
</dbReference>
<comment type="cofactor">
    <cofactor evidence="1 6">
        <name>heme</name>
        <dbReference type="ChEBI" id="CHEBI:30413"/>
    </cofactor>
</comment>
<dbReference type="SUPFAM" id="SSF48264">
    <property type="entry name" value="Cytochrome P450"/>
    <property type="match status" value="1"/>
</dbReference>
<dbReference type="EMBL" id="ML119061">
    <property type="protein sequence ID" value="ROT35564.1"/>
    <property type="molecule type" value="Genomic_DNA"/>
</dbReference>
<reference evidence="9 10" key="1">
    <citation type="journal article" date="2018" name="Mol. Ecol.">
        <title>The obligate alkalophilic soda-lake fungus Sodiomyces alkalinus has shifted to a protein diet.</title>
        <authorList>
            <person name="Grum-Grzhimaylo A.A."/>
            <person name="Falkoski D.L."/>
            <person name="van den Heuvel J."/>
            <person name="Valero-Jimenez C.A."/>
            <person name="Min B."/>
            <person name="Choi I.G."/>
            <person name="Lipzen A."/>
            <person name="Daum C.G."/>
            <person name="Aanen D.K."/>
            <person name="Tsang A."/>
            <person name="Henrissat B."/>
            <person name="Bilanenko E.N."/>
            <person name="de Vries R.P."/>
            <person name="van Kan J.A.L."/>
            <person name="Grigoriev I.V."/>
            <person name="Debets A.J.M."/>
        </authorList>
    </citation>
    <scope>NUCLEOTIDE SEQUENCE [LARGE SCALE GENOMIC DNA]</scope>
    <source>
        <strain evidence="9 10">F11</strain>
    </source>
</reference>
<keyword evidence="7" id="KW-0560">Oxidoreductase</keyword>
<keyword evidence="7" id="KW-0503">Monooxygenase</keyword>
<dbReference type="Pfam" id="PF00067">
    <property type="entry name" value="p450"/>
    <property type="match status" value="2"/>
</dbReference>
<gene>
    <name evidence="9" type="ORF">SODALDRAFT_328928</name>
</gene>
<evidence type="ECO:0000256" key="8">
    <source>
        <dbReference type="SAM" id="MobiDB-lite"/>
    </source>
</evidence>
<protein>
    <submittedName>
        <fullName evidence="9">Cytochrome P450</fullName>
    </submittedName>
</protein>
<dbReference type="AlphaFoldDB" id="A0A3N2PMC6"/>
<dbReference type="InterPro" id="IPR017972">
    <property type="entry name" value="Cyt_P450_CS"/>
</dbReference>
<accession>A0A3N2PMC6</accession>
<comment type="similarity">
    <text evidence="2 7">Belongs to the cytochrome P450 family.</text>
</comment>
<dbReference type="STRING" id="1314773.A0A3N2PMC6"/>
<dbReference type="GeneID" id="39579284"/>
<evidence type="ECO:0000313" key="9">
    <source>
        <dbReference type="EMBL" id="ROT35564.1"/>
    </source>
</evidence>
<keyword evidence="5 6" id="KW-0408">Iron</keyword>